<accession>A0A511SZU1</accession>
<dbReference type="Proteomes" id="UP000321514">
    <property type="component" value="Unassembled WGS sequence"/>
</dbReference>
<evidence type="ECO:0000313" key="3">
    <source>
        <dbReference type="Proteomes" id="UP000183760"/>
    </source>
</evidence>
<organism evidence="1 4">
    <name type="scientific">Myxococcus fulvus</name>
    <dbReference type="NCBI Taxonomy" id="33"/>
    <lineage>
        <taxon>Bacteria</taxon>
        <taxon>Pseudomonadati</taxon>
        <taxon>Myxococcota</taxon>
        <taxon>Myxococcia</taxon>
        <taxon>Myxococcales</taxon>
        <taxon>Cystobacterineae</taxon>
        <taxon>Myxococcaceae</taxon>
        <taxon>Myxococcus</taxon>
    </lineage>
</organism>
<comment type="caution">
    <text evidence="1">The sequence shown here is derived from an EMBL/GenBank/DDBJ whole genome shotgun (WGS) entry which is preliminary data.</text>
</comment>
<sequence length="187" mass="20341">MNAMGWAAPLVLLVAGCGGFEQETYDVELDAAQAAAVPYSCTDKTAKEPVAVPGVGGVSGLALQQRWTVRAEEYGATSIEVPDVSFTLHRGDVATLDEDDAPDILQGTRSEEGPFQYVDIRSIPSTVVGESNIVYVLRFYIANDSLEDDDIEGFVDVRRTSFEGLGIDARELEECTYKVRLTGRRVK</sequence>
<protein>
    <submittedName>
        <fullName evidence="1">Uncharacterized protein</fullName>
    </submittedName>
</protein>
<reference evidence="1 4" key="2">
    <citation type="submission" date="2019-07" db="EMBL/GenBank/DDBJ databases">
        <title>Whole genome shotgun sequence of Myxococcus fulvus NBRC 100333.</title>
        <authorList>
            <person name="Hosoyama A."/>
            <person name="Uohara A."/>
            <person name="Ohji S."/>
            <person name="Ichikawa N."/>
        </authorList>
    </citation>
    <scope>NUCLEOTIDE SEQUENCE [LARGE SCALE GENOMIC DNA]</scope>
    <source>
        <strain evidence="1 4">NBRC 100333</strain>
    </source>
</reference>
<dbReference type="EMBL" id="BJXR01000025">
    <property type="protein sequence ID" value="GEN07426.1"/>
    <property type="molecule type" value="Genomic_DNA"/>
</dbReference>
<dbReference type="Proteomes" id="UP000183760">
    <property type="component" value="Unassembled WGS sequence"/>
</dbReference>
<reference evidence="2 3" key="1">
    <citation type="submission" date="2016-10" db="EMBL/GenBank/DDBJ databases">
        <authorList>
            <person name="Varghese N."/>
            <person name="Submissions S."/>
        </authorList>
    </citation>
    <scope>NUCLEOTIDE SEQUENCE [LARGE SCALE GENOMIC DNA]</scope>
    <source>
        <strain evidence="2 3">DSM 16525</strain>
    </source>
</reference>
<dbReference type="AlphaFoldDB" id="A0A511SZU1"/>
<gene>
    <name evidence="1" type="ORF">MFU01_24630</name>
    <name evidence="2" type="ORF">SAMN05443572_101555</name>
</gene>
<proteinExistence type="predicted"/>
<evidence type="ECO:0000313" key="1">
    <source>
        <dbReference type="EMBL" id="GEN07426.1"/>
    </source>
</evidence>
<name>A0A511SZU1_MYXFU</name>
<dbReference type="RefSeq" id="WP_074948809.1">
    <property type="nucleotide sequence ID" value="NZ_BJXR01000025.1"/>
</dbReference>
<evidence type="ECO:0000313" key="2">
    <source>
        <dbReference type="EMBL" id="SES91322.1"/>
    </source>
</evidence>
<dbReference type="OrthoDB" id="5382674at2"/>
<keyword evidence="3" id="KW-1185">Reference proteome</keyword>
<dbReference type="EMBL" id="FOIB01000001">
    <property type="protein sequence ID" value="SES91322.1"/>
    <property type="molecule type" value="Genomic_DNA"/>
</dbReference>
<evidence type="ECO:0000313" key="4">
    <source>
        <dbReference type="Proteomes" id="UP000321514"/>
    </source>
</evidence>